<feature type="transmembrane region" description="Helical" evidence="1">
    <location>
        <begin position="47"/>
        <end position="75"/>
    </location>
</feature>
<reference evidence="2 3" key="1">
    <citation type="submission" date="2013-04" db="EMBL/GenBank/DDBJ databases">
        <title>Oceanococcus atlanticus 22II-S10r2 Genome Sequencing.</title>
        <authorList>
            <person name="Lai Q."/>
            <person name="Li G."/>
            <person name="Shao Z."/>
        </authorList>
    </citation>
    <scope>NUCLEOTIDE SEQUENCE [LARGE SCALE GENOMIC DNA]</scope>
    <source>
        <strain evidence="2 3">22II-S10r2</strain>
    </source>
</reference>
<dbReference type="InterPro" id="IPR005133">
    <property type="entry name" value="PhaG_MnhG_YufB"/>
</dbReference>
<dbReference type="Proteomes" id="UP000192342">
    <property type="component" value="Unassembled WGS sequence"/>
</dbReference>
<keyword evidence="1" id="KW-1133">Transmembrane helix</keyword>
<accession>A0A1Y1SJ24</accession>
<dbReference type="OrthoDB" id="9813804at2"/>
<dbReference type="PANTHER" id="PTHR34703:SF1">
    <property type="entry name" value="ANTIPORTER SUBUNIT MNHG2-RELATED"/>
    <property type="match status" value="1"/>
</dbReference>
<proteinExistence type="predicted"/>
<comment type="caution">
    <text evidence="2">The sequence shown here is derived from an EMBL/GenBank/DDBJ whole genome shotgun (WGS) entry which is preliminary data.</text>
</comment>
<sequence length="106" mass="10997">MIASVLSNTFLLLGSLALIIGSLGMMRFPDFYARTHAAGVTETAGSAFIMIGLMFAAGPTLITLKLMVVLSLLLYTSPTAGHALAQAALIDGQKPLGRIETDESAG</sequence>
<keyword evidence="1" id="KW-0472">Membrane</keyword>
<evidence type="ECO:0000256" key="1">
    <source>
        <dbReference type="SAM" id="Phobius"/>
    </source>
</evidence>
<name>A0A1Y1SJ24_9GAMM</name>
<dbReference type="AlphaFoldDB" id="A0A1Y1SJ24"/>
<dbReference type="NCBIfam" id="TIGR01300">
    <property type="entry name" value="CPA3_mnhG_phaG"/>
    <property type="match status" value="1"/>
</dbReference>
<dbReference type="RefSeq" id="WP_083560255.1">
    <property type="nucleotide sequence ID" value="NZ_AQQV01000001.1"/>
</dbReference>
<evidence type="ECO:0000313" key="3">
    <source>
        <dbReference type="Proteomes" id="UP000192342"/>
    </source>
</evidence>
<keyword evidence="1" id="KW-0812">Transmembrane</keyword>
<gene>
    <name evidence="2" type="ORF">ATO7_05360</name>
</gene>
<dbReference type="PANTHER" id="PTHR34703">
    <property type="entry name" value="ANTIPORTER SUBUNIT MNHG2-RELATED"/>
    <property type="match status" value="1"/>
</dbReference>
<dbReference type="Pfam" id="PF03334">
    <property type="entry name" value="PhaG_MnhG_YufB"/>
    <property type="match status" value="1"/>
</dbReference>
<protein>
    <submittedName>
        <fullName evidence="2">Monovalent cation/proton antiporter subunit MnhG/PhaG</fullName>
    </submittedName>
</protein>
<dbReference type="GO" id="GO:0015385">
    <property type="term" value="F:sodium:proton antiporter activity"/>
    <property type="evidence" value="ECO:0007669"/>
    <property type="project" value="TreeGrafter"/>
</dbReference>
<evidence type="ECO:0000313" key="2">
    <source>
        <dbReference type="EMBL" id="ORE89281.1"/>
    </source>
</evidence>
<organism evidence="2 3">
    <name type="scientific">Oceanococcus atlanticus</name>
    <dbReference type="NCBI Taxonomy" id="1317117"/>
    <lineage>
        <taxon>Bacteria</taxon>
        <taxon>Pseudomonadati</taxon>
        <taxon>Pseudomonadota</taxon>
        <taxon>Gammaproteobacteria</taxon>
        <taxon>Chromatiales</taxon>
        <taxon>Oceanococcaceae</taxon>
        <taxon>Oceanococcus</taxon>
    </lineage>
</organism>
<dbReference type="EMBL" id="AQQV01000001">
    <property type="protein sequence ID" value="ORE89281.1"/>
    <property type="molecule type" value="Genomic_DNA"/>
</dbReference>
<keyword evidence="3" id="KW-1185">Reference proteome</keyword>
<dbReference type="STRING" id="1317117.ATO7_05360"/>